<evidence type="ECO:0000313" key="2">
    <source>
        <dbReference type="Proteomes" id="UP000185109"/>
    </source>
</evidence>
<name>A0A1L5P5T6_RHIET</name>
<proteinExistence type="predicted"/>
<gene>
    <name evidence="1" type="ORF">AM571_CH02694</name>
</gene>
<sequence>MGQDVSWTPTSCISFRQGRRRARSEYRDCVHGVRRMTAGYTGASLAKKAGLKDGQRTLPARVPAYGISGLPALAH</sequence>
<protein>
    <submittedName>
        <fullName evidence="1">Uncharacterized protein</fullName>
    </submittedName>
</protein>
<reference evidence="1 2" key="1">
    <citation type="submission" date="2016-09" db="EMBL/GenBank/DDBJ databases">
        <title>The complete genome sequences of Rhizobium gallicum, symbiovars gallicum and phaseoli, symbionts associated to common bean (Phaseolus vulgaris).</title>
        <authorList>
            <person name="Bustos P."/>
            <person name="Santamaria R.I."/>
            <person name="Perez-Carrascal O.M."/>
            <person name="Juarez S."/>
            <person name="Lozano L."/>
            <person name="Martinez-Flores I."/>
            <person name="Martinez-Romero E."/>
            <person name="Cevallos M."/>
            <person name="Romero D."/>
            <person name="Davila G."/>
            <person name="Gonzalez V."/>
        </authorList>
    </citation>
    <scope>NUCLEOTIDE SEQUENCE [LARGE SCALE GENOMIC DNA]</scope>
    <source>
        <strain evidence="1 2">8C-3</strain>
    </source>
</reference>
<dbReference type="AlphaFoldDB" id="A0A1L5P5T6"/>
<dbReference type="Proteomes" id="UP000185109">
    <property type="component" value="Chromosome"/>
</dbReference>
<accession>A0A1L5P5T6</accession>
<organism evidence="1 2">
    <name type="scientific">Rhizobium etli 8C-3</name>
    <dbReference type="NCBI Taxonomy" id="538025"/>
    <lineage>
        <taxon>Bacteria</taxon>
        <taxon>Pseudomonadati</taxon>
        <taxon>Pseudomonadota</taxon>
        <taxon>Alphaproteobacteria</taxon>
        <taxon>Hyphomicrobiales</taxon>
        <taxon>Rhizobiaceae</taxon>
        <taxon>Rhizobium/Agrobacterium group</taxon>
        <taxon>Rhizobium</taxon>
    </lineage>
</organism>
<dbReference type="EMBL" id="CP017241">
    <property type="protein sequence ID" value="APO75499.1"/>
    <property type="molecule type" value="Genomic_DNA"/>
</dbReference>
<evidence type="ECO:0000313" key="1">
    <source>
        <dbReference type="EMBL" id="APO75499.1"/>
    </source>
</evidence>